<organism evidence="2 3">
    <name type="scientific">Chara braunii</name>
    <name type="common">Braun's stonewort</name>
    <dbReference type="NCBI Taxonomy" id="69332"/>
    <lineage>
        <taxon>Eukaryota</taxon>
        <taxon>Viridiplantae</taxon>
        <taxon>Streptophyta</taxon>
        <taxon>Charophyceae</taxon>
        <taxon>Charales</taxon>
        <taxon>Characeae</taxon>
        <taxon>Chara</taxon>
    </lineage>
</organism>
<proteinExistence type="predicted"/>
<reference evidence="2 3" key="1">
    <citation type="journal article" date="2018" name="Cell">
        <title>The Chara Genome: Secondary Complexity and Implications for Plant Terrestrialization.</title>
        <authorList>
            <person name="Nishiyama T."/>
            <person name="Sakayama H."/>
            <person name="Vries J.D."/>
            <person name="Buschmann H."/>
            <person name="Saint-Marcoux D."/>
            <person name="Ullrich K.K."/>
            <person name="Haas F.B."/>
            <person name="Vanderstraeten L."/>
            <person name="Becker D."/>
            <person name="Lang D."/>
            <person name="Vosolsobe S."/>
            <person name="Rombauts S."/>
            <person name="Wilhelmsson P.K.I."/>
            <person name="Janitza P."/>
            <person name="Kern R."/>
            <person name="Heyl A."/>
            <person name="Rumpler F."/>
            <person name="Villalobos L.I.A.C."/>
            <person name="Clay J.M."/>
            <person name="Skokan R."/>
            <person name="Toyoda A."/>
            <person name="Suzuki Y."/>
            <person name="Kagoshima H."/>
            <person name="Schijlen E."/>
            <person name="Tajeshwar N."/>
            <person name="Catarino B."/>
            <person name="Hetherington A.J."/>
            <person name="Saltykova A."/>
            <person name="Bonnot C."/>
            <person name="Breuninger H."/>
            <person name="Symeonidi A."/>
            <person name="Radhakrishnan G.V."/>
            <person name="Van Nieuwerburgh F."/>
            <person name="Deforce D."/>
            <person name="Chang C."/>
            <person name="Karol K.G."/>
            <person name="Hedrich R."/>
            <person name="Ulvskov P."/>
            <person name="Glockner G."/>
            <person name="Delwiche C.F."/>
            <person name="Petrasek J."/>
            <person name="Van de Peer Y."/>
            <person name="Friml J."/>
            <person name="Beilby M."/>
            <person name="Dolan L."/>
            <person name="Kohara Y."/>
            <person name="Sugano S."/>
            <person name="Fujiyama A."/>
            <person name="Delaux P.-M."/>
            <person name="Quint M."/>
            <person name="TheiBen G."/>
            <person name="Hagemann M."/>
            <person name="Harholt J."/>
            <person name="Dunand C."/>
            <person name="Zachgo S."/>
            <person name="Langdale J."/>
            <person name="Maumus F."/>
            <person name="Straeten D.V.D."/>
            <person name="Gould S.B."/>
            <person name="Rensing S.A."/>
        </authorList>
    </citation>
    <scope>NUCLEOTIDE SEQUENCE [LARGE SCALE GENOMIC DNA]</scope>
    <source>
        <strain evidence="2 3">S276</strain>
    </source>
</reference>
<evidence type="ECO:0000313" key="2">
    <source>
        <dbReference type="EMBL" id="GBG92740.1"/>
    </source>
</evidence>
<evidence type="ECO:0000313" key="3">
    <source>
        <dbReference type="Proteomes" id="UP000265515"/>
    </source>
</evidence>
<evidence type="ECO:0000256" key="1">
    <source>
        <dbReference type="SAM" id="MobiDB-lite"/>
    </source>
</evidence>
<sequence>LLVCRHFDEAAERATAALRRSKEAEGRSNQVLPCDSDNLESHGEGGGGGGGGGGGAILEAFSHDIKGEVQVEGGACGISRTRVAKVAECEENGRDVVDGELSALERSAGMVIIQAHHESGRDNKSVEAMRGAFTSLQRVPQEVIFAWYAYLSYLHCPYHLVDWVDWHMETVKGNGWVRLWVMASDRLSFPVVFSLIQM</sequence>
<gene>
    <name evidence="2" type="ORF">CBR_g56902</name>
</gene>
<keyword evidence="3" id="KW-1185">Reference proteome</keyword>
<feature type="compositionally biased region" description="Gly residues" evidence="1">
    <location>
        <begin position="44"/>
        <end position="53"/>
    </location>
</feature>
<feature type="non-terminal residue" evidence="2">
    <location>
        <position position="1"/>
    </location>
</feature>
<dbReference type="AlphaFoldDB" id="A0A388MDV4"/>
<dbReference type="Proteomes" id="UP000265515">
    <property type="component" value="Unassembled WGS sequence"/>
</dbReference>
<dbReference type="EMBL" id="BFEA01001126">
    <property type="protein sequence ID" value="GBG92740.1"/>
    <property type="molecule type" value="Genomic_DNA"/>
</dbReference>
<comment type="caution">
    <text evidence="2">The sequence shown here is derived from an EMBL/GenBank/DDBJ whole genome shotgun (WGS) entry which is preliminary data.</text>
</comment>
<accession>A0A388MDV4</accession>
<protein>
    <submittedName>
        <fullName evidence="2">Uncharacterized protein</fullName>
    </submittedName>
</protein>
<feature type="region of interest" description="Disordered" evidence="1">
    <location>
        <begin position="19"/>
        <end position="53"/>
    </location>
</feature>
<name>A0A388MDV4_CHABU</name>